<dbReference type="InParanoid" id="F4W9W0"/>
<gene>
    <name evidence="5" type="ORF">G5I_02268</name>
</gene>
<evidence type="ECO:0000259" key="4">
    <source>
        <dbReference type="Pfam" id="PF13868"/>
    </source>
</evidence>
<feature type="domain" description="Trichohyalin-plectin-homology" evidence="4">
    <location>
        <begin position="149"/>
        <end position="406"/>
    </location>
</feature>
<evidence type="ECO:0000256" key="3">
    <source>
        <dbReference type="SAM" id="MobiDB-lite"/>
    </source>
</evidence>
<evidence type="ECO:0000256" key="1">
    <source>
        <dbReference type="ARBA" id="ARBA00023054"/>
    </source>
</evidence>
<reference evidence="5" key="1">
    <citation type="submission" date="2011-02" db="EMBL/GenBank/DDBJ databases">
        <title>The genome of the leaf-cutting ant Acromyrmex echinatior suggests key adaptations to social evolution and fungus farming.</title>
        <authorList>
            <person name="Nygaard S."/>
            <person name="Zhang G."/>
        </authorList>
    </citation>
    <scope>NUCLEOTIDE SEQUENCE</scope>
</reference>
<dbReference type="Proteomes" id="UP000007755">
    <property type="component" value="Unassembled WGS sequence"/>
</dbReference>
<organism evidence="6">
    <name type="scientific">Acromyrmex echinatior</name>
    <name type="common">Panamanian leafcutter ant</name>
    <name type="synonym">Acromyrmex octospinosus echinatior</name>
    <dbReference type="NCBI Taxonomy" id="103372"/>
    <lineage>
        <taxon>Eukaryota</taxon>
        <taxon>Metazoa</taxon>
        <taxon>Ecdysozoa</taxon>
        <taxon>Arthropoda</taxon>
        <taxon>Hexapoda</taxon>
        <taxon>Insecta</taxon>
        <taxon>Pterygota</taxon>
        <taxon>Neoptera</taxon>
        <taxon>Endopterygota</taxon>
        <taxon>Hymenoptera</taxon>
        <taxon>Apocrita</taxon>
        <taxon>Aculeata</taxon>
        <taxon>Formicoidea</taxon>
        <taxon>Formicidae</taxon>
        <taxon>Myrmicinae</taxon>
        <taxon>Acromyrmex</taxon>
    </lineage>
</organism>
<dbReference type="STRING" id="103372.F4W9W0"/>
<dbReference type="OMA" id="ICHELYL"/>
<accession>F4W9W0</accession>
<dbReference type="OrthoDB" id="197839at2759"/>
<evidence type="ECO:0000313" key="6">
    <source>
        <dbReference type="Proteomes" id="UP000007755"/>
    </source>
</evidence>
<dbReference type="KEGG" id="aec:105154963"/>
<proteinExistence type="predicted"/>
<dbReference type="Pfam" id="PF13868">
    <property type="entry name" value="TPH"/>
    <property type="match status" value="1"/>
</dbReference>
<evidence type="ECO:0000256" key="2">
    <source>
        <dbReference type="SAM" id="Coils"/>
    </source>
</evidence>
<name>F4W9W0_ACREC</name>
<dbReference type="eggNOG" id="ENOG502QSSK">
    <property type="taxonomic scope" value="Eukaryota"/>
</dbReference>
<evidence type="ECO:0000313" key="5">
    <source>
        <dbReference type="EMBL" id="EGI69096.1"/>
    </source>
</evidence>
<dbReference type="InterPro" id="IPR043597">
    <property type="entry name" value="TPH_dom"/>
</dbReference>
<sequence length="435" mass="51616">MVKTRRGWYLTDIKTDQNDKRIKDEKEDALEASRAEIVKRGDNKIVRRRLQAEQREAALVEELLNAQKAVEAKQEEIEVTHRLAAELSRRKNEEDIKRALKFDYIKSFAQSPTRCALKEAQSHLIEEKVRLEANQVELLKHWYEDNIFEKLQQAEEKKKQSRRKDLQKQLADNQRRVQQRIIEEKEQDRKMMERAIQKTKEEDAKTREKKENDAIFLRTEMAASIAAKKVWERKYKEALKEEDKRIARIIVEKEAQHEKQLGTKTELRAAREAAIDNVARELLANVCKKKKQEIIDELYREEQRNKWMKKSVRPAPKKQCDIAESFKEIMKQKADRKARDEVIDAAFIQYSAELQKKDIKKQREDDNARYAKKIQYGKELKEVITNNRVNYAMSILKRQAEIFAQDKNTNQLTAMSIKQFNDKNDNNKDCKKKDN</sequence>
<keyword evidence="1 2" id="KW-0175">Coiled coil</keyword>
<keyword evidence="6" id="KW-1185">Reference proteome</keyword>
<feature type="coiled-coil region" evidence="2">
    <location>
        <begin position="56"/>
        <end position="90"/>
    </location>
</feature>
<dbReference type="EMBL" id="GL888033">
    <property type="protein sequence ID" value="EGI69096.1"/>
    <property type="molecule type" value="Genomic_DNA"/>
</dbReference>
<protein>
    <recommendedName>
        <fullName evidence="4">Trichohyalin-plectin-homology domain-containing protein</fullName>
    </recommendedName>
</protein>
<dbReference type="AlphaFoldDB" id="F4W9W0"/>
<feature type="region of interest" description="Disordered" evidence="3">
    <location>
        <begin position="182"/>
        <end position="207"/>
    </location>
</feature>